<keyword evidence="3" id="KW-1185">Reference proteome</keyword>
<dbReference type="EMBL" id="SDMP01000003">
    <property type="protein sequence ID" value="RYR65726.1"/>
    <property type="molecule type" value="Genomic_DNA"/>
</dbReference>
<dbReference type="InterPro" id="IPR019557">
    <property type="entry name" value="AminoTfrase-like_pln_mobile"/>
</dbReference>
<organism evidence="2 3">
    <name type="scientific">Arachis hypogaea</name>
    <name type="common">Peanut</name>
    <dbReference type="NCBI Taxonomy" id="3818"/>
    <lineage>
        <taxon>Eukaryota</taxon>
        <taxon>Viridiplantae</taxon>
        <taxon>Streptophyta</taxon>
        <taxon>Embryophyta</taxon>
        <taxon>Tracheophyta</taxon>
        <taxon>Spermatophyta</taxon>
        <taxon>Magnoliopsida</taxon>
        <taxon>eudicotyledons</taxon>
        <taxon>Gunneridae</taxon>
        <taxon>Pentapetalae</taxon>
        <taxon>rosids</taxon>
        <taxon>fabids</taxon>
        <taxon>Fabales</taxon>
        <taxon>Fabaceae</taxon>
        <taxon>Papilionoideae</taxon>
        <taxon>50 kb inversion clade</taxon>
        <taxon>dalbergioids sensu lato</taxon>
        <taxon>Dalbergieae</taxon>
        <taxon>Pterocarpus clade</taxon>
        <taxon>Arachis</taxon>
    </lineage>
</organism>
<evidence type="ECO:0000313" key="2">
    <source>
        <dbReference type="EMBL" id="RYR65726.1"/>
    </source>
</evidence>
<dbReference type="GO" id="GO:0010073">
    <property type="term" value="P:meristem maintenance"/>
    <property type="evidence" value="ECO:0007669"/>
    <property type="project" value="InterPro"/>
</dbReference>
<dbReference type="AlphaFoldDB" id="A0A445DRC3"/>
<sequence>MGGNRWGSATLAWLYRCMCRVANRHVVKLAGPLQLLQSWILWRFLGFRPAGYDEFSWPLASMWSGHNPSSSEKGPRVQTWWLRIDMLRAKDFIWMPYSSPDILQVVHPEVLEPRQTALWRCVMALIYFAVVEWHQIDRVLPQSAESSPAPSRPEHRLLDVQERERKRSLVLVRFSVLASSPGEPCGPYSPV</sequence>
<dbReference type="Pfam" id="PF10536">
    <property type="entry name" value="PMD"/>
    <property type="match status" value="1"/>
</dbReference>
<reference evidence="2 3" key="1">
    <citation type="submission" date="2019-01" db="EMBL/GenBank/DDBJ databases">
        <title>Sequencing of cultivated peanut Arachis hypogaea provides insights into genome evolution and oil improvement.</title>
        <authorList>
            <person name="Chen X."/>
        </authorList>
    </citation>
    <scope>NUCLEOTIDE SEQUENCE [LARGE SCALE GENOMIC DNA]</scope>
    <source>
        <strain evidence="3">cv. Fuhuasheng</strain>
        <tissue evidence="2">Leaves</tissue>
    </source>
</reference>
<evidence type="ECO:0000313" key="3">
    <source>
        <dbReference type="Proteomes" id="UP000289738"/>
    </source>
</evidence>
<evidence type="ECO:0000259" key="1">
    <source>
        <dbReference type="Pfam" id="PF10536"/>
    </source>
</evidence>
<proteinExistence type="predicted"/>
<dbReference type="PANTHER" id="PTHR46033">
    <property type="entry name" value="PROTEIN MAIN-LIKE 2"/>
    <property type="match status" value="1"/>
</dbReference>
<gene>
    <name evidence="2" type="ORF">Ahy_A03g011655</name>
</gene>
<comment type="caution">
    <text evidence="2">The sequence shown here is derived from an EMBL/GenBank/DDBJ whole genome shotgun (WGS) entry which is preliminary data.</text>
</comment>
<name>A0A445DRC3_ARAHY</name>
<protein>
    <recommendedName>
        <fullName evidence="1">Aminotransferase-like plant mobile domain-containing protein</fullName>
    </recommendedName>
</protein>
<dbReference type="InterPro" id="IPR044824">
    <property type="entry name" value="MAIN-like"/>
</dbReference>
<feature type="domain" description="Aminotransferase-like plant mobile" evidence="1">
    <location>
        <begin position="6"/>
        <end position="144"/>
    </location>
</feature>
<accession>A0A445DRC3</accession>
<dbReference type="PANTHER" id="PTHR46033:SF8">
    <property type="entry name" value="PROTEIN MAINTENANCE OF MERISTEMS-LIKE"/>
    <property type="match status" value="1"/>
</dbReference>
<dbReference type="Proteomes" id="UP000289738">
    <property type="component" value="Chromosome A03"/>
</dbReference>